<feature type="domain" description="Copper amine oxidase N3-terminal" evidence="16">
    <location>
        <begin position="104"/>
        <end position="207"/>
    </location>
</feature>
<comment type="caution">
    <text evidence="18">The sequence shown here is derived from an EMBL/GenBank/DDBJ whole genome shotgun (WGS) entry which is preliminary data.</text>
</comment>
<evidence type="ECO:0000256" key="3">
    <source>
        <dbReference type="ARBA" id="ARBA00001947"/>
    </source>
</evidence>
<dbReference type="NCBIfam" id="NF008559">
    <property type="entry name" value="PRK11504.1"/>
    <property type="match status" value="1"/>
</dbReference>
<feature type="domain" description="AGAO-like N2" evidence="17">
    <location>
        <begin position="15"/>
        <end position="88"/>
    </location>
</feature>
<comment type="cofactor">
    <cofactor evidence="3">
        <name>Zn(2+)</name>
        <dbReference type="ChEBI" id="CHEBI:29105"/>
    </cofactor>
</comment>
<evidence type="ECO:0000256" key="14">
    <source>
        <dbReference type="RuleBase" id="RU000672"/>
    </source>
</evidence>
<dbReference type="GO" id="GO:0009308">
    <property type="term" value="P:amine metabolic process"/>
    <property type="evidence" value="ECO:0007669"/>
    <property type="project" value="UniProtKB-UniRule"/>
</dbReference>
<dbReference type="InterPro" id="IPR016182">
    <property type="entry name" value="Cu_amine_oxidase_N-reg"/>
</dbReference>
<dbReference type="SUPFAM" id="SSF49998">
    <property type="entry name" value="Amine oxidase catalytic domain"/>
    <property type="match status" value="1"/>
</dbReference>
<keyword evidence="10" id="KW-0464">Manganese</keyword>
<evidence type="ECO:0000256" key="7">
    <source>
        <dbReference type="ARBA" id="ARBA00022772"/>
    </source>
</evidence>
<comment type="PTM">
    <text evidence="13 14">Topaquinone (TPQ) is generated by copper-dependent autoxidation of a specific tyrosyl residue.</text>
</comment>
<dbReference type="InterPro" id="IPR015802">
    <property type="entry name" value="Cu_amine_oxidase_N3"/>
</dbReference>
<comment type="cofactor">
    <cofactor evidence="1">
        <name>Cu cation</name>
        <dbReference type="ChEBI" id="CHEBI:23378"/>
    </cofactor>
</comment>
<evidence type="ECO:0000259" key="17">
    <source>
        <dbReference type="Pfam" id="PF21994"/>
    </source>
</evidence>
<comment type="similarity">
    <text evidence="4 14">Belongs to the copper/topaquinone oxidase family.</text>
</comment>
<evidence type="ECO:0000256" key="8">
    <source>
        <dbReference type="ARBA" id="ARBA00023002"/>
    </source>
</evidence>
<keyword evidence="8 14" id="KW-0560">Oxidoreductase</keyword>
<dbReference type="GO" id="GO:0005507">
    <property type="term" value="F:copper ion binding"/>
    <property type="evidence" value="ECO:0007669"/>
    <property type="project" value="InterPro"/>
</dbReference>
<dbReference type="GO" id="GO:0048038">
    <property type="term" value="F:quinone binding"/>
    <property type="evidence" value="ECO:0007669"/>
    <property type="project" value="InterPro"/>
</dbReference>
<dbReference type="Pfam" id="PF01179">
    <property type="entry name" value="Cu_amine_oxid"/>
    <property type="match status" value="1"/>
</dbReference>
<name>A0A6I2KWC7_9BURK</name>
<accession>A0A6I2KWC7</accession>
<dbReference type="InterPro" id="IPR015798">
    <property type="entry name" value="Cu_amine_oxidase_C"/>
</dbReference>
<dbReference type="GO" id="GO:0008131">
    <property type="term" value="F:primary methylamine oxidase activity"/>
    <property type="evidence" value="ECO:0007669"/>
    <property type="project" value="UniProtKB-EC"/>
</dbReference>
<dbReference type="Pfam" id="PF02728">
    <property type="entry name" value="Cu_amine_oxidN3"/>
    <property type="match status" value="1"/>
</dbReference>
<evidence type="ECO:0000256" key="9">
    <source>
        <dbReference type="ARBA" id="ARBA00023008"/>
    </source>
</evidence>
<evidence type="ECO:0000313" key="18">
    <source>
        <dbReference type="EMBL" id="MRW88506.1"/>
    </source>
</evidence>
<reference evidence="18 19" key="1">
    <citation type="submission" date="2019-11" db="EMBL/GenBank/DDBJ databases">
        <title>Novel species isolated from a subtropical stream in China.</title>
        <authorList>
            <person name="Lu H."/>
        </authorList>
    </citation>
    <scope>NUCLEOTIDE SEQUENCE [LARGE SCALE GENOMIC DNA]</scope>
    <source>
        <strain evidence="18 19">FT80W</strain>
    </source>
</reference>
<evidence type="ECO:0000256" key="1">
    <source>
        <dbReference type="ARBA" id="ARBA00001935"/>
    </source>
</evidence>
<dbReference type="SUPFAM" id="SSF54416">
    <property type="entry name" value="Amine oxidase N-terminal region"/>
    <property type="match status" value="2"/>
</dbReference>
<dbReference type="RefSeq" id="WP_154372145.1">
    <property type="nucleotide sequence ID" value="NZ_WKJK01000001.1"/>
</dbReference>
<feature type="domain" description="Copper amine oxidase catalytic" evidence="15">
    <location>
        <begin position="230"/>
        <end position="633"/>
    </location>
</feature>
<evidence type="ECO:0000259" key="16">
    <source>
        <dbReference type="Pfam" id="PF02728"/>
    </source>
</evidence>
<dbReference type="PANTHER" id="PTHR10638:SF86">
    <property type="entry name" value="COPPER AMINE OXIDASE 1-RELATED"/>
    <property type="match status" value="1"/>
</dbReference>
<gene>
    <name evidence="18" type="ORF">GJ699_00740</name>
</gene>
<feature type="active site" description="Proton acceptor" evidence="12">
    <location>
        <position position="306"/>
    </location>
</feature>
<evidence type="ECO:0000256" key="12">
    <source>
        <dbReference type="PIRSR" id="PIRSR600269-50"/>
    </source>
</evidence>
<dbReference type="PROSITE" id="PS01164">
    <property type="entry name" value="COPPER_AMINE_OXID_1"/>
    <property type="match status" value="1"/>
</dbReference>
<dbReference type="EMBL" id="WKJK01000001">
    <property type="protein sequence ID" value="MRW88506.1"/>
    <property type="molecule type" value="Genomic_DNA"/>
</dbReference>
<dbReference type="InterPro" id="IPR049948">
    <property type="entry name" value="Cu_Am_ox_TPQ-bd"/>
</dbReference>
<sequence>MNSNLTPQHPLDALTASEIDSFREIVAQAGLAGETSRFGYVMLREPEKAAVLKFQAGERFAREVSAVVYDPLTRKLRYVSADVRTGEIIETREIDQLKEGTAPFMLEEVLDSGPIAMEDPVFQQALIAHGVTDFARVRLIPLAGGRFNYPDEEGIRVARVVPYLAPDDNFGTMAGFWGHPIEGVRADIDLTNRKVLRVIDTGAYPIPEESGEIHTPESLPAPRTGLKPIVITQPEGVSFTLDGNEMSWQNWKFRIGYNAREGLTIHQVSFADQGKQRPILYRASVAEMVVNYSDMSPTRGWINYFDAGEYQFGRFANSLKLGCDCLGEIVYKDVVFADDMGHPVVVPNGICIHEEDYGVLWKHTDPFDHSHSEVRRQRRLVVSCFLTAGNYDYGFYWHFYLDGKIEVEVKANGLVVTAGTRPGDPHPAPMIAPNLAATTHQHLFNLRLDMSVDGVRNSVDEIEAAPVAMDRTQPIWGGVFDRKITRLKTEGEAQRLSAAEKGRVWKISSNETTNRLGQAPGYVIHSAASPLLLADPDALITQRAKFATKSLWVTKYRRDENWPAGYLVNQSPGGTGLPQYAARNESVENEDIVVWHTFGLTHFPRSEDWPVMPCDYAKVALLPYGFFERNPTLDVPANKPAQCATGEKKSCGHNDM</sequence>
<feature type="active site" description="Schiff-base intermediate with substrate; via topaquinone" evidence="12">
    <location>
        <position position="391"/>
    </location>
</feature>
<dbReference type="InterPro" id="IPR036460">
    <property type="entry name" value="Cu_amine_oxidase_C_sf"/>
</dbReference>
<dbReference type="Gene3D" id="3.10.450.40">
    <property type="match status" value="2"/>
</dbReference>
<comment type="subunit">
    <text evidence="5">Homodimer.</text>
</comment>
<dbReference type="EC" id="1.4.3.-" evidence="14"/>
<keyword evidence="6 14" id="KW-0479">Metal-binding</keyword>
<feature type="modified residue" description="2',4',5'-topaquinone" evidence="13">
    <location>
        <position position="391"/>
    </location>
</feature>
<dbReference type="PROSITE" id="PS01165">
    <property type="entry name" value="COPPER_AMINE_OXID_2"/>
    <property type="match status" value="1"/>
</dbReference>
<dbReference type="AlphaFoldDB" id="A0A6I2KWC7"/>
<comment type="cofactor">
    <cofactor evidence="14">
        <name>Cu cation</name>
        <dbReference type="ChEBI" id="CHEBI:23378"/>
    </cofactor>
    <text evidence="14">Contains 1 topaquinone per subunit.</text>
</comment>
<dbReference type="Pfam" id="PF21994">
    <property type="entry name" value="AGAO-like_N2"/>
    <property type="match status" value="1"/>
</dbReference>
<evidence type="ECO:0000256" key="5">
    <source>
        <dbReference type="ARBA" id="ARBA00011738"/>
    </source>
</evidence>
<comment type="catalytic activity">
    <reaction evidence="11">
        <text>a primary methyl amine + O2 + H2O = an aldehyde + H2O2 + NH4(+)</text>
        <dbReference type="Rhea" id="RHEA:16153"/>
        <dbReference type="ChEBI" id="CHEBI:15377"/>
        <dbReference type="ChEBI" id="CHEBI:15379"/>
        <dbReference type="ChEBI" id="CHEBI:16240"/>
        <dbReference type="ChEBI" id="CHEBI:17478"/>
        <dbReference type="ChEBI" id="CHEBI:28938"/>
        <dbReference type="ChEBI" id="CHEBI:228804"/>
        <dbReference type="EC" id="1.4.3.21"/>
    </reaction>
</comment>
<evidence type="ECO:0000313" key="19">
    <source>
        <dbReference type="Proteomes" id="UP000433309"/>
    </source>
</evidence>
<keyword evidence="9 14" id="KW-0186">Copper</keyword>
<protein>
    <recommendedName>
        <fullName evidence="14">Amine oxidase</fullName>
        <ecNumber evidence="14">1.4.3.-</ecNumber>
    </recommendedName>
</protein>
<organism evidence="18 19">
    <name type="scientific">Duganella guangzhouensis</name>
    <dbReference type="NCBI Taxonomy" id="2666084"/>
    <lineage>
        <taxon>Bacteria</taxon>
        <taxon>Pseudomonadati</taxon>
        <taxon>Pseudomonadota</taxon>
        <taxon>Betaproteobacteria</taxon>
        <taxon>Burkholderiales</taxon>
        <taxon>Oxalobacteraceae</taxon>
        <taxon>Telluria group</taxon>
        <taxon>Duganella</taxon>
    </lineage>
</organism>
<keyword evidence="19" id="KW-1185">Reference proteome</keyword>
<evidence type="ECO:0000259" key="15">
    <source>
        <dbReference type="Pfam" id="PF01179"/>
    </source>
</evidence>
<evidence type="ECO:0000256" key="6">
    <source>
        <dbReference type="ARBA" id="ARBA00022723"/>
    </source>
</evidence>
<dbReference type="InterPro" id="IPR000269">
    <property type="entry name" value="Cu_amine_oxidase"/>
</dbReference>
<evidence type="ECO:0000256" key="13">
    <source>
        <dbReference type="PIRSR" id="PIRSR600269-51"/>
    </source>
</evidence>
<evidence type="ECO:0000256" key="10">
    <source>
        <dbReference type="ARBA" id="ARBA00023211"/>
    </source>
</evidence>
<dbReference type="InterPro" id="IPR049947">
    <property type="entry name" value="Cu_Am_Ox_Cu-bd"/>
</dbReference>
<dbReference type="Gene3D" id="2.70.98.20">
    <property type="entry name" value="Copper amine oxidase, catalytic domain"/>
    <property type="match status" value="1"/>
</dbReference>
<keyword evidence="7 12" id="KW-0801">TPQ</keyword>
<dbReference type="Proteomes" id="UP000433309">
    <property type="component" value="Unassembled WGS sequence"/>
</dbReference>
<dbReference type="PANTHER" id="PTHR10638">
    <property type="entry name" value="COPPER AMINE OXIDASE"/>
    <property type="match status" value="1"/>
</dbReference>
<comment type="cofactor">
    <cofactor evidence="2">
        <name>Mn(2+)</name>
        <dbReference type="ChEBI" id="CHEBI:29035"/>
    </cofactor>
</comment>
<proteinExistence type="inferred from homology"/>
<dbReference type="InterPro" id="IPR054157">
    <property type="entry name" value="AGAO-like_N2"/>
</dbReference>
<evidence type="ECO:0000256" key="11">
    <source>
        <dbReference type="ARBA" id="ARBA00048032"/>
    </source>
</evidence>
<evidence type="ECO:0000256" key="4">
    <source>
        <dbReference type="ARBA" id="ARBA00007983"/>
    </source>
</evidence>
<evidence type="ECO:0000256" key="2">
    <source>
        <dbReference type="ARBA" id="ARBA00001936"/>
    </source>
</evidence>